<feature type="transmembrane region" description="Helical" evidence="1">
    <location>
        <begin position="127"/>
        <end position="148"/>
    </location>
</feature>
<evidence type="ECO:0000259" key="2">
    <source>
        <dbReference type="Pfam" id="PF02517"/>
    </source>
</evidence>
<feature type="transmembrane region" description="Helical" evidence="1">
    <location>
        <begin position="185"/>
        <end position="205"/>
    </location>
</feature>
<dbReference type="PANTHER" id="PTHR39430">
    <property type="entry name" value="MEMBRANE-ASSOCIATED PROTEASE-RELATED"/>
    <property type="match status" value="1"/>
</dbReference>
<proteinExistence type="predicted"/>
<feature type="transmembrane region" description="Helical" evidence="1">
    <location>
        <begin position="261"/>
        <end position="280"/>
    </location>
</feature>
<keyword evidence="4" id="KW-1185">Reference proteome</keyword>
<feature type="domain" description="CAAX prenyl protease 2/Lysostaphin resistance protein A-like" evidence="2">
    <location>
        <begin position="130"/>
        <end position="220"/>
    </location>
</feature>
<dbReference type="EC" id="3.4.-.-" evidence="3"/>
<feature type="transmembrane region" description="Helical" evidence="1">
    <location>
        <begin position="160"/>
        <end position="179"/>
    </location>
</feature>
<gene>
    <name evidence="3" type="ORF">K1X11_016430</name>
</gene>
<dbReference type="EMBL" id="CP139781">
    <property type="protein sequence ID" value="WRQ86404.1"/>
    <property type="molecule type" value="Genomic_DNA"/>
</dbReference>
<feature type="transmembrane region" description="Helical" evidence="1">
    <location>
        <begin position="21"/>
        <end position="39"/>
    </location>
</feature>
<keyword evidence="3" id="KW-0378">Hydrolase</keyword>
<feature type="transmembrane region" description="Helical" evidence="1">
    <location>
        <begin position="59"/>
        <end position="80"/>
    </location>
</feature>
<reference evidence="3 4" key="2">
    <citation type="submission" date="2023-12" db="EMBL/GenBank/DDBJ databases">
        <title>Description of an unclassified Opitutus bacterium of Verrucomicrobiota.</title>
        <authorList>
            <person name="Zhang D.-F."/>
        </authorList>
    </citation>
    <scope>NUCLEOTIDE SEQUENCE [LARGE SCALE GENOMIC DNA]</scope>
    <source>
        <strain evidence="3 4">WL0086</strain>
    </source>
</reference>
<dbReference type="InterPro" id="IPR003675">
    <property type="entry name" value="Rce1/LyrA-like_dom"/>
</dbReference>
<protein>
    <submittedName>
        <fullName evidence="3">CPBP family intramembrane glutamic endopeptidase</fullName>
        <ecNumber evidence="3">3.4.-.-</ecNumber>
    </submittedName>
</protein>
<evidence type="ECO:0000256" key="1">
    <source>
        <dbReference type="SAM" id="Phobius"/>
    </source>
</evidence>
<feature type="transmembrane region" description="Helical" evidence="1">
    <location>
        <begin position="92"/>
        <end position="121"/>
    </location>
</feature>
<feature type="transmembrane region" description="Helical" evidence="1">
    <location>
        <begin position="212"/>
        <end position="231"/>
    </location>
</feature>
<accession>A0ABZ1C4C2</accession>
<dbReference type="Pfam" id="PF02517">
    <property type="entry name" value="Rce1-like"/>
    <property type="match status" value="1"/>
</dbReference>
<keyword evidence="1" id="KW-1133">Transmembrane helix</keyword>
<name>A0ABZ1C4C2_9BACT</name>
<evidence type="ECO:0000313" key="4">
    <source>
        <dbReference type="Proteomes" id="UP000738431"/>
    </source>
</evidence>
<reference evidence="3 4" key="1">
    <citation type="submission" date="2021-08" db="EMBL/GenBank/DDBJ databases">
        <authorList>
            <person name="Zhang D."/>
            <person name="Zhang A."/>
            <person name="Wang L."/>
        </authorList>
    </citation>
    <scope>NUCLEOTIDE SEQUENCE [LARGE SCALE GENOMIC DNA]</scope>
    <source>
        <strain evidence="3 4">WL0086</strain>
    </source>
</reference>
<keyword evidence="1" id="KW-0812">Transmembrane</keyword>
<keyword evidence="1" id="KW-0472">Membrane</keyword>
<dbReference type="PANTHER" id="PTHR39430:SF1">
    <property type="entry name" value="PROTEASE"/>
    <property type="match status" value="1"/>
</dbReference>
<dbReference type="GO" id="GO:0016787">
    <property type="term" value="F:hydrolase activity"/>
    <property type="evidence" value="ECO:0007669"/>
    <property type="project" value="UniProtKB-KW"/>
</dbReference>
<evidence type="ECO:0000313" key="3">
    <source>
        <dbReference type="EMBL" id="WRQ86404.1"/>
    </source>
</evidence>
<sequence>MALPPPHNSSADLLRRLTLPLLGFVIGLSAVYSVLLTFKRLLFPLLQQLPGWPESLSPVVGPLGSLAAAVAAYGLFVRWWERRTATELGVHPAPIAVGAVAGSGLIALTIASLFALGVYQLDSWRGFSAVAPVAATILSAAVIEELVFRCLLFRAFERSLGTWTAMAVTSGAFGVLHLLNDGTTPFTVVSVTLLGAFWCGVYALARNLWVAGLNHAFWNLTIFLSGVPLSGQEEWRHSAPLISHAAGPFWLTGGAFGPEDSILNIVITGAATILLWRWIATHQLTRPAAKPGCPSAA</sequence>
<dbReference type="RefSeq" id="WP_221031326.1">
    <property type="nucleotide sequence ID" value="NZ_CP139781.1"/>
</dbReference>
<dbReference type="Proteomes" id="UP000738431">
    <property type="component" value="Chromosome"/>
</dbReference>
<organism evidence="3 4">
    <name type="scientific">Actomonas aquatica</name>
    <dbReference type="NCBI Taxonomy" id="2866162"/>
    <lineage>
        <taxon>Bacteria</taxon>
        <taxon>Pseudomonadati</taxon>
        <taxon>Verrucomicrobiota</taxon>
        <taxon>Opitutia</taxon>
        <taxon>Opitutales</taxon>
        <taxon>Opitutaceae</taxon>
        <taxon>Actomonas</taxon>
    </lineage>
</organism>